<evidence type="ECO:0000313" key="2">
    <source>
        <dbReference type="Proteomes" id="UP001069802"/>
    </source>
</evidence>
<reference evidence="1" key="1">
    <citation type="submission" date="2022-12" db="EMBL/GenBank/DDBJ databases">
        <title>Bacterial isolates from different developmental stages of Nematostella vectensis.</title>
        <authorList>
            <person name="Fraune S."/>
        </authorList>
    </citation>
    <scope>NUCLEOTIDE SEQUENCE</scope>
    <source>
        <strain evidence="1">G21630-S1</strain>
    </source>
</reference>
<dbReference type="RefSeq" id="WP_269425281.1">
    <property type="nucleotide sequence ID" value="NZ_JAPWGY010000025.1"/>
</dbReference>
<organism evidence="1 2">
    <name type="scientific">Kiloniella laminariae</name>
    <dbReference type="NCBI Taxonomy" id="454162"/>
    <lineage>
        <taxon>Bacteria</taxon>
        <taxon>Pseudomonadati</taxon>
        <taxon>Pseudomonadota</taxon>
        <taxon>Alphaproteobacteria</taxon>
        <taxon>Rhodospirillales</taxon>
        <taxon>Kiloniellaceae</taxon>
        <taxon>Kiloniella</taxon>
    </lineage>
</organism>
<comment type="caution">
    <text evidence="1">The sequence shown here is derived from an EMBL/GenBank/DDBJ whole genome shotgun (WGS) entry which is preliminary data.</text>
</comment>
<gene>
    <name evidence="1" type="ORF">O4H49_20455</name>
</gene>
<keyword evidence="2" id="KW-1185">Reference proteome</keyword>
<dbReference type="Proteomes" id="UP001069802">
    <property type="component" value="Unassembled WGS sequence"/>
</dbReference>
<protein>
    <submittedName>
        <fullName evidence="1">Uncharacterized protein</fullName>
    </submittedName>
</protein>
<proteinExistence type="predicted"/>
<dbReference type="EMBL" id="JAPWGY010000025">
    <property type="protein sequence ID" value="MCZ4283161.1"/>
    <property type="molecule type" value="Genomic_DNA"/>
</dbReference>
<evidence type="ECO:0000313" key="1">
    <source>
        <dbReference type="EMBL" id="MCZ4283161.1"/>
    </source>
</evidence>
<sequence length="110" mass="12984">MSYIEEFPGFELDVIIPSGFKDCSWNKEPCPSWGKELEDGGVIRLIIDYPIASYRDYPGNSRFHCQYWMDGENDEMPLAVVHSDNWNHILNWIKFMEIWGGWFCRRSLSV</sequence>
<name>A0ABT4LQ50_9PROT</name>
<accession>A0ABT4LQ50</accession>